<evidence type="ECO:0000256" key="1">
    <source>
        <dbReference type="SAM" id="MobiDB-lite"/>
    </source>
</evidence>
<feature type="transmembrane region" description="Helical" evidence="2">
    <location>
        <begin position="114"/>
        <end position="136"/>
    </location>
</feature>
<feature type="region of interest" description="Disordered" evidence="1">
    <location>
        <begin position="1"/>
        <end position="108"/>
    </location>
</feature>
<evidence type="ECO:0000313" key="3">
    <source>
        <dbReference type="EMBL" id="KAK7440182.1"/>
    </source>
</evidence>
<comment type="caution">
    <text evidence="3">The sequence shown here is derived from an EMBL/GenBank/DDBJ whole genome shotgun (WGS) entry which is preliminary data.</text>
</comment>
<reference evidence="3 4" key="1">
    <citation type="submission" date="2024-01" db="EMBL/GenBank/DDBJ databases">
        <title>A draft genome for the cacao thread blight pathogen Marasmiellus scandens.</title>
        <authorList>
            <person name="Baruah I.K."/>
            <person name="Leung J."/>
            <person name="Bukari Y."/>
            <person name="Amoako-Attah I."/>
            <person name="Meinhardt L.W."/>
            <person name="Bailey B.A."/>
            <person name="Cohen S.P."/>
        </authorList>
    </citation>
    <scope>NUCLEOTIDE SEQUENCE [LARGE SCALE GENOMIC DNA]</scope>
    <source>
        <strain evidence="3 4">GH-19</strain>
    </source>
</reference>
<feature type="region of interest" description="Disordered" evidence="1">
    <location>
        <begin position="245"/>
        <end position="318"/>
    </location>
</feature>
<feature type="compositionally biased region" description="Polar residues" evidence="1">
    <location>
        <begin position="177"/>
        <end position="210"/>
    </location>
</feature>
<feature type="compositionally biased region" description="Polar residues" evidence="1">
    <location>
        <begin position="258"/>
        <end position="267"/>
    </location>
</feature>
<evidence type="ECO:0000313" key="4">
    <source>
        <dbReference type="Proteomes" id="UP001498398"/>
    </source>
</evidence>
<accession>A0ABR1IX17</accession>
<gene>
    <name evidence="3" type="ORF">VKT23_017125</name>
</gene>
<feature type="compositionally biased region" description="Acidic residues" evidence="1">
    <location>
        <begin position="31"/>
        <end position="51"/>
    </location>
</feature>
<keyword evidence="4" id="KW-1185">Reference proteome</keyword>
<feature type="region of interest" description="Disordered" evidence="1">
    <location>
        <begin position="171"/>
        <end position="217"/>
    </location>
</feature>
<organism evidence="3 4">
    <name type="scientific">Marasmiellus scandens</name>
    <dbReference type="NCBI Taxonomy" id="2682957"/>
    <lineage>
        <taxon>Eukaryota</taxon>
        <taxon>Fungi</taxon>
        <taxon>Dikarya</taxon>
        <taxon>Basidiomycota</taxon>
        <taxon>Agaricomycotina</taxon>
        <taxon>Agaricomycetes</taxon>
        <taxon>Agaricomycetidae</taxon>
        <taxon>Agaricales</taxon>
        <taxon>Marasmiineae</taxon>
        <taxon>Omphalotaceae</taxon>
        <taxon>Marasmiellus</taxon>
    </lineage>
</organism>
<keyword evidence="2" id="KW-1133">Transmembrane helix</keyword>
<dbReference type="EMBL" id="JBANRG010000069">
    <property type="protein sequence ID" value="KAK7440182.1"/>
    <property type="molecule type" value="Genomic_DNA"/>
</dbReference>
<protein>
    <submittedName>
        <fullName evidence="3">Uncharacterized protein</fullName>
    </submittedName>
</protein>
<dbReference type="Proteomes" id="UP001498398">
    <property type="component" value="Unassembled WGS sequence"/>
</dbReference>
<sequence>MALLPQPSGSMEEHEYRGHLKLRRLTGRQNEDEDEPDEDEPDEDEPDEDESPVTRTRTRTSASTTGTSSLSTTGTSRSTGTASTSSRTTSTQSEDPQVTAGNPSGGSGGLSKGATAAIIILVLFFTTLLVFALLKLRRRRLKRAKRVYTVSLDPAAIEKLENRASAVPMLSDAPHNRTMSTTTSARTHARDPSSTTFAQTRNTTHTQMNNVRPRREDEVRSVAETYSTLTNPWSDLHAALPHRNPTGRIIANPDPPSAETSYRNSLSPCEPGAAYSPTGKERMSWQATAASHESGGQGQSKLLPLLPNEQPPAYDQKM</sequence>
<name>A0ABR1IX17_9AGAR</name>
<feature type="compositionally biased region" description="Low complexity" evidence="1">
    <location>
        <begin position="59"/>
        <end position="91"/>
    </location>
</feature>
<evidence type="ECO:0000256" key="2">
    <source>
        <dbReference type="SAM" id="Phobius"/>
    </source>
</evidence>
<keyword evidence="2" id="KW-0812">Transmembrane</keyword>
<proteinExistence type="predicted"/>
<feature type="compositionally biased region" description="Polar residues" evidence="1">
    <location>
        <begin position="92"/>
        <end position="102"/>
    </location>
</feature>
<keyword evidence="2" id="KW-0472">Membrane</keyword>